<name>G8TTC6_SULAD</name>
<dbReference type="Pfam" id="PF00324">
    <property type="entry name" value="AA_permease"/>
    <property type="match status" value="1"/>
</dbReference>
<keyword evidence="4 6" id="KW-0472">Membrane</keyword>
<proteinExistence type="predicted"/>
<evidence type="ECO:0000256" key="1">
    <source>
        <dbReference type="ARBA" id="ARBA00004141"/>
    </source>
</evidence>
<dbReference type="STRING" id="679936.Sulac_1006"/>
<reference evidence="9" key="1">
    <citation type="submission" date="2011-12" db="EMBL/GenBank/DDBJ databases">
        <title>The complete genome of chromosome of Sulfobacillus acidophilus DSM 10332.</title>
        <authorList>
            <person name="Lucas S."/>
            <person name="Han J."/>
            <person name="Lapidus A."/>
            <person name="Bruce D."/>
            <person name="Goodwin L."/>
            <person name="Pitluck S."/>
            <person name="Peters L."/>
            <person name="Kyrpides N."/>
            <person name="Mavromatis K."/>
            <person name="Ivanova N."/>
            <person name="Mikhailova N."/>
            <person name="Chertkov O."/>
            <person name="Saunders E."/>
            <person name="Detter J.C."/>
            <person name="Tapia R."/>
            <person name="Han C."/>
            <person name="Land M."/>
            <person name="Hauser L."/>
            <person name="Markowitz V."/>
            <person name="Cheng J.-F."/>
            <person name="Hugenholtz P."/>
            <person name="Woyke T."/>
            <person name="Wu D."/>
            <person name="Pukall R."/>
            <person name="Gehrich-Schroeter G."/>
            <person name="Schneider S."/>
            <person name="Klenk H.-P."/>
            <person name="Eisen J.A."/>
        </authorList>
    </citation>
    <scope>NUCLEOTIDE SEQUENCE [LARGE SCALE GENOMIC DNA]</scope>
    <source>
        <strain evidence="9">ATCC 700253 / DSM 10332 / NAL</strain>
    </source>
</reference>
<feature type="transmembrane region" description="Helical" evidence="6">
    <location>
        <begin position="100"/>
        <end position="121"/>
    </location>
</feature>
<feature type="transmembrane region" description="Helical" evidence="6">
    <location>
        <begin position="40"/>
        <end position="63"/>
    </location>
</feature>
<feature type="transmembrane region" description="Helical" evidence="6">
    <location>
        <begin position="289"/>
        <end position="315"/>
    </location>
</feature>
<dbReference type="EMBL" id="CP003179">
    <property type="protein sequence ID" value="AEW04506.1"/>
    <property type="molecule type" value="Genomic_DNA"/>
</dbReference>
<evidence type="ECO:0000256" key="6">
    <source>
        <dbReference type="SAM" id="Phobius"/>
    </source>
</evidence>
<dbReference type="PIRSF" id="PIRSF006060">
    <property type="entry name" value="AA_transporter"/>
    <property type="match status" value="1"/>
</dbReference>
<dbReference type="HOGENOM" id="CLU_007946_20_3_9"/>
<dbReference type="PATRIC" id="fig|679936.5.peg.1065"/>
<keyword evidence="9" id="KW-1185">Reference proteome</keyword>
<feature type="transmembrane region" description="Helical" evidence="6">
    <location>
        <begin position="425"/>
        <end position="444"/>
    </location>
</feature>
<protein>
    <submittedName>
        <fullName evidence="8">Amino acid/polyamine/organocation transporter, APC superfamily</fullName>
    </submittedName>
</protein>
<feature type="domain" description="Amino acid permease/ SLC12A" evidence="7">
    <location>
        <begin position="31"/>
        <end position="441"/>
    </location>
</feature>
<feature type="region of interest" description="Disordered" evidence="5">
    <location>
        <begin position="468"/>
        <end position="492"/>
    </location>
</feature>
<feature type="transmembrane region" description="Helical" evidence="6">
    <location>
        <begin position="365"/>
        <end position="387"/>
    </location>
</feature>
<sequence>MAHAHSSSLPRNAVNFWHVLAQGLISNGPLASMVAALTAAAGYALGALPLAYLLGGLMVFLWINTPYQFSKRLAGAGGVAYFVHRSLGGRWGYLAGITYAVYYAALLATNIVFFSLLIQSVSQQLGVNVPTALAYPLTVLFVLPSTVLTYLGVRSSLNYGVITAFVEMIMLLVLSGVIIFSPHTVNTTAVYHPALAANGISGLAVGSLVASFGMSGSTAAVYLGAEAKTAHRTIRLALYIASALVVLMFVIVSYSLTVGWGYTHMAQFAQSSIPGLLIVHHYLGLKTELLFVVFVLNSLIGMNVASTIVVSRIMLTFSHSDLWPKGLGHIHPKYQTPTTAILAVSAIAVAAGLLAEAIFGLSNAFLVLILIATMGEFLGHALGNIGLMRFYDRTARFRVFLFGVLPALSLVLILFGVFFTFYPPIVPAVFAPITMFAALIAGYFHYGRHLGQRSDPLRDSVLLRFSSDHPTLAQENEGEDDDEAEPIEMEGT</sequence>
<dbReference type="AlphaFoldDB" id="G8TTC6"/>
<feature type="transmembrane region" description="Helical" evidence="6">
    <location>
        <begin position="236"/>
        <end position="256"/>
    </location>
</feature>
<keyword evidence="3 6" id="KW-1133">Transmembrane helix</keyword>
<dbReference type="Proteomes" id="UP000005439">
    <property type="component" value="Chromosome"/>
</dbReference>
<feature type="transmembrane region" description="Helical" evidence="6">
    <location>
        <begin position="160"/>
        <end position="180"/>
    </location>
</feature>
<dbReference type="PANTHER" id="PTHR42770:SF11">
    <property type="entry name" value="INNER MEMBRANE TRANSPORT PROTEIN YBAT"/>
    <property type="match status" value="1"/>
</dbReference>
<evidence type="ECO:0000313" key="9">
    <source>
        <dbReference type="Proteomes" id="UP000005439"/>
    </source>
</evidence>
<evidence type="ECO:0000256" key="4">
    <source>
        <dbReference type="ARBA" id="ARBA00023136"/>
    </source>
</evidence>
<dbReference type="InterPro" id="IPR050367">
    <property type="entry name" value="APC_superfamily"/>
</dbReference>
<feature type="transmembrane region" description="Helical" evidence="6">
    <location>
        <begin position="399"/>
        <end position="419"/>
    </location>
</feature>
<keyword evidence="2 6" id="KW-0812">Transmembrane</keyword>
<evidence type="ECO:0000256" key="3">
    <source>
        <dbReference type="ARBA" id="ARBA00022989"/>
    </source>
</evidence>
<feature type="transmembrane region" description="Helical" evidence="6">
    <location>
        <begin position="336"/>
        <end position="359"/>
    </location>
</feature>
<accession>G8TTC6</accession>
<dbReference type="PANTHER" id="PTHR42770">
    <property type="entry name" value="AMINO ACID TRANSPORTER-RELATED"/>
    <property type="match status" value="1"/>
</dbReference>
<dbReference type="KEGG" id="sap:Sulac_1006"/>
<reference evidence="8 9" key="2">
    <citation type="journal article" date="2012" name="Stand. Genomic Sci.">
        <title>Complete genome sequence of the moderately thermophilic mineral-sulfide-oxidizing firmicute Sulfobacillus acidophilus type strain (NAL(T)).</title>
        <authorList>
            <person name="Anderson I."/>
            <person name="Chertkov O."/>
            <person name="Chen A."/>
            <person name="Saunders E."/>
            <person name="Lapidus A."/>
            <person name="Nolan M."/>
            <person name="Lucas S."/>
            <person name="Hammon N."/>
            <person name="Deshpande S."/>
            <person name="Cheng J.F."/>
            <person name="Han C."/>
            <person name="Tapia R."/>
            <person name="Goodwin L.A."/>
            <person name="Pitluck S."/>
            <person name="Liolios K."/>
            <person name="Pagani I."/>
            <person name="Ivanova N."/>
            <person name="Mikhailova N."/>
            <person name="Pati A."/>
            <person name="Palaniappan K."/>
            <person name="Land M."/>
            <person name="Pan C."/>
            <person name="Rohde M."/>
            <person name="Pukall R."/>
            <person name="Goker M."/>
            <person name="Detter J.C."/>
            <person name="Woyke T."/>
            <person name="Bristow J."/>
            <person name="Eisen J.A."/>
            <person name="Markowitz V."/>
            <person name="Hugenholtz P."/>
            <person name="Kyrpides N.C."/>
            <person name="Klenk H.P."/>
            <person name="Mavromatis K."/>
        </authorList>
    </citation>
    <scope>NUCLEOTIDE SEQUENCE [LARGE SCALE GENOMIC DNA]</scope>
    <source>
        <strain evidence="9">ATCC 700253 / DSM 10332 / NAL</strain>
    </source>
</reference>
<dbReference type="GO" id="GO:0016020">
    <property type="term" value="C:membrane"/>
    <property type="evidence" value="ECO:0007669"/>
    <property type="project" value="UniProtKB-SubCell"/>
</dbReference>
<evidence type="ECO:0000259" key="7">
    <source>
        <dbReference type="Pfam" id="PF00324"/>
    </source>
</evidence>
<dbReference type="Gene3D" id="1.20.1740.10">
    <property type="entry name" value="Amino acid/polyamine transporter I"/>
    <property type="match status" value="1"/>
</dbReference>
<organism evidence="8 9">
    <name type="scientific">Sulfobacillus acidophilus (strain ATCC 700253 / DSM 10332 / NAL)</name>
    <dbReference type="NCBI Taxonomy" id="679936"/>
    <lineage>
        <taxon>Bacteria</taxon>
        <taxon>Bacillati</taxon>
        <taxon>Bacillota</taxon>
        <taxon>Clostridia</taxon>
        <taxon>Eubacteriales</taxon>
        <taxon>Clostridiales Family XVII. Incertae Sedis</taxon>
        <taxon>Sulfobacillus</taxon>
    </lineage>
</organism>
<evidence type="ECO:0000256" key="5">
    <source>
        <dbReference type="SAM" id="MobiDB-lite"/>
    </source>
</evidence>
<gene>
    <name evidence="8" type="ordered locus">Sulac_1006</name>
</gene>
<evidence type="ECO:0000256" key="2">
    <source>
        <dbReference type="ARBA" id="ARBA00022692"/>
    </source>
</evidence>
<comment type="subcellular location">
    <subcellularLocation>
        <location evidence="1">Membrane</location>
        <topology evidence="1">Multi-pass membrane protein</topology>
    </subcellularLocation>
</comment>
<feature type="transmembrane region" description="Helical" evidence="6">
    <location>
        <begin position="200"/>
        <end position="224"/>
    </location>
</feature>
<feature type="transmembrane region" description="Helical" evidence="6">
    <location>
        <begin position="133"/>
        <end position="153"/>
    </location>
</feature>
<dbReference type="InterPro" id="IPR004841">
    <property type="entry name" value="AA-permease/SLC12A_dom"/>
</dbReference>
<evidence type="ECO:0000313" key="8">
    <source>
        <dbReference type="EMBL" id="AEW04506.1"/>
    </source>
</evidence>
<dbReference type="GO" id="GO:0055085">
    <property type="term" value="P:transmembrane transport"/>
    <property type="evidence" value="ECO:0007669"/>
    <property type="project" value="InterPro"/>
</dbReference>
<feature type="compositionally biased region" description="Acidic residues" evidence="5">
    <location>
        <begin position="476"/>
        <end position="492"/>
    </location>
</feature>